<comment type="caution">
    <text evidence="2">The sequence shown here is derived from an EMBL/GenBank/DDBJ whole genome shotgun (WGS) entry which is preliminary data.</text>
</comment>
<gene>
    <name evidence="2" type="ORF">J8657_00955</name>
</gene>
<reference evidence="2 3" key="1">
    <citation type="submission" date="2021-04" db="EMBL/GenBank/DDBJ databases">
        <title>Genomic and host-range diversity within the Dickeya zeae complex, identification of D. zeae and D. oryzae members, proposal of two novel subspecies D. zeae subsp. zeae subsp. nov. and D. zeae subsp. dombae subsp. nov.</title>
        <authorList>
            <person name="Van Gijsegem F."/>
            <person name="Hugouvieux-Cotte-Pattat N."/>
        </authorList>
    </citation>
    <scope>NUCLEOTIDE SEQUENCE [LARGE SCALE GENOMIC DNA]</scope>
    <source>
        <strain evidence="2 3">FVG03</strain>
    </source>
</reference>
<sequence length="139" mass="15257">MKKTILSMVFIVTGCSSSAYDSGWNSDTTYNVFHECAKTSFAPGFYFPENADRLVAMKLLSKEEAEKAKSHNVSVGDKECVAYAAYGFNPARYTYVTNTKKQLISRDVSYTCDKSPVTCPGKTISIADGKVVGIETFSK</sequence>
<evidence type="ECO:0000313" key="2">
    <source>
        <dbReference type="EMBL" id="MBP2856165.1"/>
    </source>
</evidence>
<accession>A0ABS5B908</accession>
<name>A0ABS5B908_9GAMM</name>
<keyword evidence="3" id="KW-1185">Reference proteome</keyword>
<dbReference type="EMBL" id="JAGJWX010000002">
    <property type="protein sequence ID" value="MBP2856165.1"/>
    <property type="molecule type" value="Genomic_DNA"/>
</dbReference>
<proteinExistence type="predicted"/>
<dbReference type="RefSeq" id="WP_210174028.1">
    <property type="nucleotide sequence ID" value="NZ_JAGJWX010000002.1"/>
</dbReference>
<feature type="chain" id="PRO_5047172701" description="Lipoprotein" evidence="1">
    <location>
        <begin position="22"/>
        <end position="139"/>
    </location>
</feature>
<keyword evidence="1" id="KW-0732">Signal</keyword>
<evidence type="ECO:0008006" key="4">
    <source>
        <dbReference type="Google" id="ProtNLM"/>
    </source>
</evidence>
<evidence type="ECO:0000256" key="1">
    <source>
        <dbReference type="SAM" id="SignalP"/>
    </source>
</evidence>
<evidence type="ECO:0000313" key="3">
    <source>
        <dbReference type="Proteomes" id="UP000810130"/>
    </source>
</evidence>
<feature type="signal peptide" evidence="1">
    <location>
        <begin position="1"/>
        <end position="21"/>
    </location>
</feature>
<dbReference type="Proteomes" id="UP000810130">
    <property type="component" value="Unassembled WGS sequence"/>
</dbReference>
<dbReference type="PROSITE" id="PS51257">
    <property type="entry name" value="PROKAR_LIPOPROTEIN"/>
    <property type="match status" value="1"/>
</dbReference>
<protein>
    <recommendedName>
        <fullName evidence="4">Lipoprotein</fullName>
    </recommendedName>
</protein>
<organism evidence="2 3">
    <name type="scientific">Dickeya oryzae</name>
    <dbReference type="NCBI Taxonomy" id="1240404"/>
    <lineage>
        <taxon>Bacteria</taxon>
        <taxon>Pseudomonadati</taxon>
        <taxon>Pseudomonadota</taxon>
        <taxon>Gammaproteobacteria</taxon>
        <taxon>Enterobacterales</taxon>
        <taxon>Pectobacteriaceae</taxon>
        <taxon>Dickeya</taxon>
    </lineage>
</organism>